<evidence type="ECO:0000256" key="2">
    <source>
        <dbReference type="ARBA" id="ARBA00005429"/>
    </source>
</evidence>
<keyword evidence="6" id="KW-0342">GTP-binding</keyword>
<dbReference type="FunFam" id="3.40.50.300:FF:000541">
    <property type="entry name" value="Immunity related GTPase M"/>
    <property type="match status" value="1"/>
</dbReference>
<feature type="region of interest" description="Disordered" evidence="11">
    <location>
        <begin position="348"/>
        <end position="382"/>
    </location>
</feature>
<evidence type="ECO:0000256" key="8">
    <source>
        <dbReference type="ARBA" id="ARBA00023157"/>
    </source>
</evidence>
<comment type="subcellular location">
    <subcellularLocation>
        <location evidence="1">Membrane</location>
    </subcellularLocation>
</comment>
<dbReference type="Gene3D" id="3.40.50.300">
    <property type="entry name" value="P-loop containing nucleotide triphosphate hydrolases"/>
    <property type="match status" value="1"/>
</dbReference>
<evidence type="ECO:0000256" key="5">
    <source>
        <dbReference type="ARBA" id="ARBA00022801"/>
    </source>
</evidence>
<dbReference type="AlphaFoldDB" id="A0A4D9DFD5"/>
<evidence type="ECO:0000259" key="13">
    <source>
        <dbReference type="PROSITE" id="PS50835"/>
    </source>
</evidence>
<proteinExistence type="inferred from homology"/>
<dbReference type="InterPro" id="IPR027417">
    <property type="entry name" value="P-loop_NTPase"/>
</dbReference>
<dbReference type="GO" id="GO:0005525">
    <property type="term" value="F:GTP binding"/>
    <property type="evidence" value="ECO:0007669"/>
    <property type="project" value="UniProtKB-KW"/>
</dbReference>
<feature type="chain" id="PRO_5020040832" evidence="12">
    <location>
        <begin position="43"/>
        <end position="625"/>
    </location>
</feature>
<dbReference type="OrthoDB" id="9898017at2759"/>
<dbReference type="Pfam" id="PF05049">
    <property type="entry name" value="IIGP"/>
    <property type="match status" value="1"/>
</dbReference>
<dbReference type="SMART" id="SM00408">
    <property type="entry name" value="IGc2"/>
    <property type="match status" value="2"/>
</dbReference>
<dbReference type="FunFam" id="2.60.40.10:FF:000142">
    <property type="entry name" value="V-set domain-containing T-cell activation inhibitor 1"/>
    <property type="match status" value="2"/>
</dbReference>
<evidence type="ECO:0000256" key="10">
    <source>
        <dbReference type="ARBA" id="ARBA00023319"/>
    </source>
</evidence>
<feature type="compositionally biased region" description="Polar residues" evidence="11">
    <location>
        <begin position="348"/>
        <end position="357"/>
    </location>
</feature>
<keyword evidence="16" id="KW-1185">Reference proteome</keyword>
<dbReference type="Gene3D" id="2.60.40.10">
    <property type="entry name" value="Immunoglobulins"/>
    <property type="match status" value="2"/>
</dbReference>
<evidence type="ECO:0000256" key="7">
    <source>
        <dbReference type="ARBA" id="ARBA00023136"/>
    </source>
</evidence>
<feature type="domain" description="Ig-like" evidence="13">
    <location>
        <begin position="24"/>
        <end position="150"/>
    </location>
</feature>
<dbReference type="InterPro" id="IPR013106">
    <property type="entry name" value="Ig_V-set"/>
</dbReference>
<dbReference type="SMART" id="SM00409">
    <property type="entry name" value="IG"/>
    <property type="match status" value="2"/>
</dbReference>
<keyword evidence="7" id="KW-0472">Membrane</keyword>
<dbReference type="InterPro" id="IPR007110">
    <property type="entry name" value="Ig-like_dom"/>
</dbReference>
<dbReference type="InterPro" id="IPR007743">
    <property type="entry name" value="Immunity-related_GTPase-like"/>
</dbReference>
<dbReference type="STRING" id="55544.A0A4D9DFD5"/>
<sequence length="625" mass="70607">MPFRACCSFSCRCPTACSVMGTGPTLSLHSLALWTLCRVIMAQSPIAAQCGEDVTLSCTFPTLGLAANQHVNVTWKKPKADGPDLLVHSYSLGTEKQSEAYRGRTQLDPEGFAKGDASLRLRDVHIQDEGSYSCFVNSELGPWSEETLLTVLRARQRESPVVVQEREDVTLSCSFEPERNLRLLNITWKKETAAGRDLLVHTYYNGRDQMLKQNKAYRGRTQLYPERFHEGNASLRLKNVRLADEGFYTCHVKPDLGRFSVRMRVAVEKGARCVWFYWTPLLLLSLLVMRHLPVRWKLRPSKHAFGLEAEQTYARLSDDYEDKNDDVEGRAQPEAYFLSDLRVDDTNQTLESRQTPAWNERHAWEKPEQPKFSRGKSPAREKVPRNIAWKPSKKGQRLGSHGVSADSWIYTFTSDASDLSEADSAWQEDGGSSQNTMRSVALLGQTGAGKSSFANAIRGLGDEEEGAAKTGVVETTLVPTSYQLPKQPNVTIWDLPGFGLMTRQSDMDLDPFSLSQYDAFLIFSSRHFTATHAGLAREIQQAGKKVYFVRSRVDRNLLAARRHRPSTYNEERILQGIRDTCVKDLQREGVTSPQVFLLSSFEYGRHDFPLLEEILQQEFGSRFPG</sequence>
<feature type="domain" description="IRG-type G" evidence="14">
    <location>
        <begin position="436"/>
        <end position="618"/>
    </location>
</feature>
<dbReference type="InterPro" id="IPR036179">
    <property type="entry name" value="Ig-like_dom_sf"/>
</dbReference>
<dbReference type="InterPro" id="IPR003598">
    <property type="entry name" value="Ig_sub2"/>
</dbReference>
<name>A0A4D9DFD5_9SAUR</name>
<dbReference type="InterPro" id="IPR051515">
    <property type="entry name" value="IRG"/>
</dbReference>
<reference evidence="15 16" key="2">
    <citation type="submission" date="2019-04" db="EMBL/GenBank/DDBJ databases">
        <title>The genome sequence of big-headed turtle.</title>
        <authorList>
            <person name="Gong S."/>
        </authorList>
    </citation>
    <scope>NUCLEOTIDE SEQUENCE [LARGE SCALE GENOMIC DNA]</scope>
    <source>
        <strain evidence="15">DO16091913</strain>
        <tissue evidence="15">Muscle</tissue>
    </source>
</reference>
<organism evidence="15 16">
    <name type="scientific">Platysternon megacephalum</name>
    <name type="common">big-headed turtle</name>
    <dbReference type="NCBI Taxonomy" id="55544"/>
    <lineage>
        <taxon>Eukaryota</taxon>
        <taxon>Metazoa</taxon>
        <taxon>Chordata</taxon>
        <taxon>Craniata</taxon>
        <taxon>Vertebrata</taxon>
        <taxon>Euteleostomi</taxon>
        <taxon>Archelosauria</taxon>
        <taxon>Testudinata</taxon>
        <taxon>Testudines</taxon>
        <taxon>Cryptodira</taxon>
        <taxon>Durocryptodira</taxon>
        <taxon>Testudinoidea</taxon>
        <taxon>Platysternidae</taxon>
        <taxon>Platysternon</taxon>
    </lineage>
</organism>
<keyword evidence="5" id="KW-0378">Hydrolase</keyword>
<dbReference type="PANTHER" id="PTHR32341">
    <property type="entry name" value="INTERFERON-INDUCIBLE GTPASE"/>
    <property type="match status" value="1"/>
</dbReference>
<dbReference type="SUPFAM" id="SSF52540">
    <property type="entry name" value="P-loop containing nucleoside triphosphate hydrolases"/>
    <property type="match status" value="1"/>
</dbReference>
<dbReference type="InterPro" id="IPR030385">
    <property type="entry name" value="G_IRG_dom"/>
</dbReference>
<dbReference type="SUPFAM" id="SSF48726">
    <property type="entry name" value="Immunoglobulin"/>
    <property type="match status" value="2"/>
</dbReference>
<evidence type="ECO:0000256" key="3">
    <source>
        <dbReference type="ARBA" id="ARBA00022729"/>
    </source>
</evidence>
<dbReference type="EMBL" id="QXTE01000729">
    <property type="protein sequence ID" value="TFJ96245.1"/>
    <property type="molecule type" value="Genomic_DNA"/>
</dbReference>
<dbReference type="PROSITE" id="PS50835">
    <property type="entry name" value="IG_LIKE"/>
    <property type="match status" value="2"/>
</dbReference>
<evidence type="ECO:0000313" key="15">
    <source>
        <dbReference type="EMBL" id="TFJ96245.1"/>
    </source>
</evidence>
<feature type="signal peptide" evidence="12">
    <location>
        <begin position="1"/>
        <end position="42"/>
    </location>
</feature>
<dbReference type="GO" id="GO:1903037">
    <property type="term" value="P:regulation of leukocyte cell-cell adhesion"/>
    <property type="evidence" value="ECO:0007669"/>
    <property type="project" value="UniProtKB-ARBA"/>
</dbReference>
<evidence type="ECO:0000256" key="12">
    <source>
        <dbReference type="SAM" id="SignalP"/>
    </source>
</evidence>
<evidence type="ECO:0000256" key="11">
    <source>
        <dbReference type="SAM" id="MobiDB-lite"/>
    </source>
</evidence>
<dbReference type="GO" id="GO:0016020">
    <property type="term" value="C:membrane"/>
    <property type="evidence" value="ECO:0007669"/>
    <property type="project" value="UniProtKB-SubCell"/>
</dbReference>
<dbReference type="GO" id="GO:0016787">
    <property type="term" value="F:hydrolase activity"/>
    <property type="evidence" value="ECO:0007669"/>
    <property type="project" value="UniProtKB-KW"/>
</dbReference>
<evidence type="ECO:0000256" key="6">
    <source>
        <dbReference type="ARBA" id="ARBA00023134"/>
    </source>
</evidence>
<keyword evidence="3 12" id="KW-0732">Signal</keyword>
<gene>
    <name evidence="15" type="ORF">DR999_PMT21984</name>
</gene>
<evidence type="ECO:0000256" key="4">
    <source>
        <dbReference type="ARBA" id="ARBA00022741"/>
    </source>
</evidence>
<dbReference type="SMART" id="SM00406">
    <property type="entry name" value="IGv"/>
    <property type="match status" value="2"/>
</dbReference>
<evidence type="ECO:0000256" key="1">
    <source>
        <dbReference type="ARBA" id="ARBA00004370"/>
    </source>
</evidence>
<evidence type="ECO:0000259" key="14">
    <source>
        <dbReference type="PROSITE" id="PS51716"/>
    </source>
</evidence>
<keyword evidence="8" id="KW-1015">Disulfide bond</keyword>
<keyword evidence="9" id="KW-0325">Glycoprotein</keyword>
<dbReference type="GO" id="GO:0050863">
    <property type="term" value="P:regulation of T cell activation"/>
    <property type="evidence" value="ECO:0007669"/>
    <property type="project" value="UniProtKB-ARBA"/>
</dbReference>
<comment type="caution">
    <text evidence="15">The sequence shown here is derived from an EMBL/GenBank/DDBJ whole genome shotgun (WGS) entry which is preliminary data.</text>
</comment>
<protein>
    <submittedName>
        <fullName evidence="15">Putative urea transporter</fullName>
    </submittedName>
</protein>
<dbReference type="PROSITE" id="PS51716">
    <property type="entry name" value="G_IRG"/>
    <property type="match status" value="1"/>
</dbReference>
<evidence type="ECO:0000256" key="9">
    <source>
        <dbReference type="ARBA" id="ARBA00023180"/>
    </source>
</evidence>
<evidence type="ECO:0000313" key="16">
    <source>
        <dbReference type="Proteomes" id="UP000297703"/>
    </source>
</evidence>
<feature type="compositionally biased region" description="Basic and acidic residues" evidence="11">
    <location>
        <begin position="359"/>
        <end position="371"/>
    </location>
</feature>
<dbReference type="InterPro" id="IPR013783">
    <property type="entry name" value="Ig-like_fold"/>
</dbReference>
<comment type="similarity">
    <text evidence="2">Belongs to the TRAFAC class dynamin-like GTPase superfamily. IRG family.</text>
</comment>
<accession>A0A4D9DFD5</accession>
<keyword evidence="4" id="KW-0547">Nucleotide-binding</keyword>
<dbReference type="Proteomes" id="UP000297703">
    <property type="component" value="Unassembled WGS sequence"/>
</dbReference>
<keyword evidence="10" id="KW-0393">Immunoglobulin domain</keyword>
<dbReference type="PANTHER" id="PTHR32341:SF10">
    <property type="entry name" value="INTERFERON-INDUCIBLE GTPASE 5"/>
    <property type="match status" value="1"/>
</dbReference>
<dbReference type="Pfam" id="PF07686">
    <property type="entry name" value="V-set"/>
    <property type="match status" value="2"/>
</dbReference>
<reference evidence="15 16" key="1">
    <citation type="submission" date="2019-04" db="EMBL/GenBank/DDBJ databases">
        <title>Draft genome of the big-headed turtle Platysternon megacephalum.</title>
        <authorList>
            <person name="Gong S."/>
        </authorList>
    </citation>
    <scope>NUCLEOTIDE SEQUENCE [LARGE SCALE GENOMIC DNA]</scope>
    <source>
        <strain evidence="15">DO16091913</strain>
        <tissue evidence="15">Muscle</tissue>
    </source>
</reference>
<dbReference type="InterPro" id="IPR003599">
    <property type="entry name" value="Ig_sub"/>
</dbReference>
<feature type="domain" description="Ig-like" evidence="13">
    <location>
        <begin position="163"/>
        <end position="266"/>
    </location>
</feature>